<dbReference type="EMBL" id="CCBC010000212">
    <property type="protein sequence ID" value="CDO18972.1"/>
    <property type="molecule type" value="Genomic_DNA"/>
</dbReference>
<reference evidence="2 3" key="1">
    <citation type="submission" date="2014-02" db="EMBL/GenBank/DDBJ databases">
        <authorList>
            <person name="Manrique M."/>
        </authorList>
    </citation>
    <scope>NUCLEOTIDE SEQUENCE [LARGE SCALE GENOMIC DNA]</scope>
    <source>
        <strain evidence="2 3">LMG17956</strain>
    </source>
</reference>
<feature type="domain" description="Alpha/beta hydrolase fold-5" evidence="1">
    <location>
        <begin position="62"/>
        <end position="226"/>
    </location>
</feature>
<dbReference type="GO" id="GO:0016787">
    <property type="term" value="F:hydrolase activity"/>
    <property type="evidence" value="ECO:0007669"/>
    <property type="project" value="InterPro"/>
</dbReference>
<evidence type="ECO:0000313" key="2">
    <source>
        <dbReference type="EMBL" id="CDO18972.1"/>
    </source>
</evidence>
<protein>
    <recommendedName>
        <fullName evidence="1">Alpha/beta hydrolase fold-5 domain-containing protein</fullName>
    </recommendedName>
</protein>
<name>A0A060RLN5_9STRE</name>
<proteinExistence type="predicted"/>
<organism evidence="2 3">
    <name type="scientific">Streptococcus gallolyticus</name>
    <dbReference type="NCBI Taxonomy" id="315405"/>
    <lineage>
        <taxon>Bacteria</taxon>
        <taxon>Bacillati</taxon>
        <taxon>Bacillota</taxon>
        <taxon>Bacilli</taxon>
        <taxon>Lactobacillales</taxon>
        <taxon>Streptococcaceae</taxon>
        <taxon>Streptococcus</taxon>
    </lineage>
</organism>
<accession>A0A060RLN5</accession>
<dbReference type="AlphaFoldDB" id="A0A060RLN5"/>
<comment type="caution">
    <text evidence="2">The sequence shown here is derived from an EMBL/GenBank/DDBJ whole genome shotgun (WGS) entry which is preliminary data.</text>
</comment>
<dbReference type="SUPFAM" id="SSF53474">
    <property type="entry name" value="alpha/beta-Hydrolases"/>
    <property type="match status" value="1"/>
</dbReference>
<sequence>MKKIKKFTLSFLLIIAALIAISGGILHQKTYQASSEAQTAAKTAESTKDYLFFQSSGTAKASIVFYQGALVEETAYASFAKNLAQEGFDVYLLKTPLNLPVLSSNKALKVIAKNNLSKVYLAGHSLGGVVACLNTADSESQAISGLILLASYPSEKTDLSDSDLKVLSITASNDKVLQWDNYEKAKKRLPDDTEYLTIVGGNHSGFGDYSKQTKDGKATISQTEQENQIISAITNFID</sequence>
<dbReference type="InterPro" id="IPR029058">
    <property type="entry name" value="AB_hydrolase_fold"/>
</dbReference>
<dbReference type="Gene3D" id="3.40.50.1820">
    <property type="entry name" value="alpha/beta hydrolase"/>
    <property type="match status" value="1"/>
</dbReference>
<dbReference type="Pfam" id="PF12695">
    <property type="entry name" value="Abhydrolase_5"/>
    <property type="match status" value="1"/>
</dbReference>
<dbReference type="InterPro" id="IPR029059">
    <property type="entry name" value="AB_hydrolase_5"/>
</dbReference>
<evidence type="ECO:0000259" key="1">
    <source>
        <dbReference type="Pfam" id="PF12695"/>
    </source>
</evidence>
<reference evidence="2 3" key="2">
    <citation type="submission" date="2014-05" db="EMBL/GenBank/DDBJ databases">
        <title>Genome sequence of Streptococcus gallolyticus.</title>
        <authorList>
            <person name="Del Campo R."/>
        </authorList>
    </citation>
    <scope>NUCLEOTIDE SEQUENCE [LARGE SCALE GENOMIC DNA]</scope>
    <source>
        <strain evidence="2 3">LMG17956</strain>
    </source>
</reference>
<dbReference type="Proteomes" id="UP000027584">
    <property type="component" value="Unassembled WGS sequence"/>
</dbReference>
<gene>
    <name evidence="2" type="ORF">BN963_SGAL_02179</name>
</gene>
<evidence type="ECO:0000313" key="3">
    <source>
        <dbReference type="Proteomes" id="UP000027584"/>
    </source>
</evidence>